<dbReference type="PANTHER" id="PTHR43433:SF5">
    <property type="entry name" value="AB HYDROLASE-1 DOMAIN-CONTAINING PROTEIN"/>
    <property type="match status" value="1"/>
</dbReference>
<keyword evidence="2" id="KW-0378">Hydrolase</keyword>
<feature type="domain" description="AB hydrolase-1" evidence="1">
    <location>
        <begin position="40"/>
        <end position="175"/>
    </location>
</feature>
<organism evidence="2 3">
    <name type="scientific">Truncatella angustata</name>
    <dbReference type="NCBI Taxonomy" id="152316"/>
    <lineage>
        <taxon>Eukaryota</taxon>
        <taxon>Fungi</taxon>
        <taxon>Dikarya</taxon>
        <taxon>Ascomycota</taxon>
        <taxon>Pezizomycotina</taxon>
        <taxon>Sordariomycetes</taxon>
        <taxon>Xylariomycetidae</taxon>
        <taxon>Amphisphaeriales</taxon>
        <taxon>Sporocadaceae</taxon>
        <taxon>Truncatella</taxon>
    </lineage>
</organism>
<dbReference type="Pfam" id="PF00561">
    <property type="entry name" value="Abhydrolase_1"/>
    <property type="match status" value="1"/>
</dbReference>
<comment type="caution">
    <text evidence="2">The sequence shown here is derived from an EMBL/GenBank/DDBJ whole genome shotgun (WGS) entry which is preliminary data.</text>
</comment>
<reference evidence="2" key="1">
    <citation type="journal article" date="2021" name="Nat. Commun.">
        <title>Genetic determinants of endophytism in the Arabidopsis root mycobiome.</title>
        <authorList>
            <person name="Mesny F."/>
            <person name="Miyauchi S."/>
            <person name="Thiergart T."/>
            <person name="Pickel B."/>
            <person name="Atanasova L."/>
            <person name="Karlsson M."/>
            <person name="Huettel B."/>
            <person name="Barry K.W."/>
            <person name="Haridas S."/>
            <person name="Chen C."/>
            <person name="Bauer D."/>
            <person name="Andreopoulos W."/>
            <person name="Pangilinan J."/>
            <person name="LaButti K."/>
            <person name="Riley R."/>
            <person name="Lipzen A."/>
            <person name="Clum A."/>
            <person name="Drula E."/>
            <person name="Henrissat B."/>
            <person name="Kohler A."/>
            <person name="Grigoriev I.V."/>
            <person name="Martin F.M."/>
            <person name="Hacquard S."/>
        </authorList>
    </citation>
    <scope>NUCLEOTIDE SEQUENCE</scope>
    <source>
        <strain evidence="2">MPI-SDFR-AT-0073</strain>
    </source>
</reference>
<dbReference type="PANTHER" id="PTHR43433">
    <property type="entry name" value="HYDROLASE, ALPHA/BETA FOLD FAMILY PROTEIN"/>
    <property type="match status" value="1"/>
</dbReference>
<gene>
    <name evidence="2" type="ORF">BKA67DRAFT_657912</name>
</gene>
<keyword evidence="3" id="KW-1185">Reference proteome</keyword>
<protein>
    <submittedName>
        <fullName evidence="2">Alpha/Beta hydrolase protein</fullName>
    </submittedName>
</protein>
<dbReference type="GO" id="GO:0016787">
    <property type="term" value="F:hydrolase activity"/>
    <property type="evidence" value="ECO:0007669"/>
    <property type="project" value="UniProtKB-KW"/>
</dbReference>
<evidence type="ECO:0000313" key="3">
    <source>
        <dbReference type="Proteomes" id="UP000758603"/>
    </source>
</evidence>
<dbReference type="RefSeq" id="XP_045960284.1">
    <property type="nucleotide sequence ID" value="XM_046107189.1"/>
</dbReference>
<dbReference type="InterPro" id="IPR000073">
    <property type="entry name" value="AB_hydrolase_1"/>
</dbReference>
<accession>A0A9P9A0H9</accession>
<name>A0A9P9A0H9_9PEZI</name>
<dbReference type="Gene3D" id="3.40.50.1820">
    <property type="entry name" value="alpha/beta hydrolase"/>
    <property type="match status" value="1"/>
</dbReference>
<evidence type="ECO:0000313" key="2">
    <source>
        <dbReference type="EMBL" id="KAH6656019.1"/>
    </source>
</evidence>
<dbReference type="SUPFAM" id="SSF53474">
    <property type="entry name" value="alpha/beta-Hydrolases"/>
    <property type="match status" value="1"/>
</dbReference>
<dbReference type="EMBL" id="JAGPXC010000003">
    <property type="protein sequence ID" value="KAH6656019.1"/>
    <property type="molecule type" value="Genomic_DNA"/>
</dbReference>
<dbReference type="OrthoDB" id="408373at2759"/>
<dbReference type="GeneID" id="70136080"/>
<evidence type="ECO:0000259" key="1">
    <source>
        <dbReference type="Pfam" id="PF00561"/>
    </source>
</evidence>
<sequence length="304" mass="33534">MPRHLSSIDGTDLFYRYYGPENRPPPFDANEQSPAAQGLTLVFLHQWPLSSRMYDSILLSLCETHRFRVIAPDRRGFGKSQWTGDAVGNGIGYKELGDDVAGLLEKIQPGPFVFIATSMGTGEALLAYTDSTYIQENCRGMIWISTCLPHPVASPKNPKALPRSVWDATLMSLRKDRPNFLSNGFNGPFGVGTSGSLSEKELAFFEGIFFEADPIAVERCLQIYTSEDLFEAMQTFGQTFDKPFLLIHGGSDGGVPVEASAELIQKLVAQARLRIYEGGGHVLVLGYADRLRNDILDFVGSLEI</sequence>
<dbReference type="Proteomes" id="UP000758603">
    <property type="component" value="Unassembled WGS sequence"/>
</dbReference>
<proteinExistence type="predicted"/>
<dbReference type="AlphaFoldDB" id="A0A9P9A0H9"/>
<dbReference type="InterPro" id="IPR050471">
    <property type="entry name" value="AB_hydrolase"/>
</dbReference>
<dbReference type="InterPro" id="IPR029058">
    <property type="entry name" value="AB_hydrolase_fold"/>
</dbReference>
<dbReference type="PRINTS" id="PR00111">
    <property type="entry name" value="ABHYDROLASE"/>
</dbReference>